<feature type="transmembrane region" description="Helical" evidence="1">
    <location>
        <begin position="189"/>
        <end position="207"/>
    </location>
</feature>
<dbReference type="EMBL" id="MSDW01000001">
    <property type="protein sequence ID" value="OKY78492.1"/>
    <property type="molecule type" value="Genomic_DNA"/>
</dbReference>
<feature type="transmembrane region" description="Helical" evidence="1">
    <location>
        <begin position="127"/>
        <end position="147"/>
    </location>
</feature>
<dbReference type="InterPro" id="IPR009339">
    <property type="entry name" value="DUF998"/>
</dbReference>
<feature type="transmembrane region" description="Helical" evidence="1">
    <location>
        <begin position="21"/>
        <end position="43"/>
    </location>
</feature>
<feature type="transmembrane region" description="Helical" evidence="1">
    <location>
        <begin position="104"/>
        <end position="121"/>
    </location>
</feature>
<proteinExistence type="predicted"/>
<feature type="transmembrane region" description="Helical" evidence="1">
    <location>
        <begin position="154"/>
        <end position="173"/>
    </location>
</feature>
<gene>
    <name evidence="2" type="ORF">BTN85_0983</name>
</gene>
<keyword evidence="1" id="KW-1133">Transmembrane helix</keyword>
<evidence type="ECO:0000313" key="2">
    <source>
        <dbReference type="EMBL" id="OKY78492.1"/>
    </source>
</evidence>
<comment type="caution">
    <text evidence="2">The sequence shown here is derived from an EMBL/GenBank/DDBJ whole genome shotgun (WGS) entry which is preliminary data.</text>
</comment>
<accession>A0A1Q6DW09</accession>
<keyword evidence="1" id="KW-0472">Membrane</keyword>
<evidence type="ECO:0000313" key="3">
    <source>
        <dbReference type="Proteomes" id="UP000185744"/>
    </source>
</evidence>
<feature type="transmembrane region" description="Helical" evidence="1">
    <location>
        <begin position="72"/>
        <end position="92"/>
    </location>
</feature>
<reference evidence="2" key="1">
    <citation type="submission" date="2016-12" db="EMBL/GenBank/DDBJ databases">
        <title>Discovery of methanogenic haloarchaea.</title>
        <authorList>
            <person name="Sorokin D.Y."/>
            <person name="Makarova K.S."/>
            <person name="Abbas B."/>
            <person name="Ferrer M."/>
            <person name="Golyshin P.N."/>
        </authorList>
    </citation>
    <scope>NUCLEOTIDE SEQUENCE [LARGE SCALE GENOMIC DNA]</scope>
    <source>
        <strain evidence="2">HMET1</strain>
    </source>
</reference>
<dbReference type="AlphaFoldDB" id="A0A1Q6DW09"/>
<dbReference type="InParanoid" id="A0A1Q6DW09"/>
<keyword evidence="1" id="KW-0812">Transmembrane</keyword>
<dbReference type="Proteomes" id="UP000185744">
    <property type="component" value="Unassembled WGS sequence"/>
</dbReference>
<sequence length="216" mass="23175">MTEEKYIISEKIFSSDLKSKAGIILFGVGGIALLGIITAEVLYPSYSTLQEISDLGASRPPNSVIQQPSATIFNTTMLVSGALVLIATYLLYREYERRDLPISLGLFGLGIFGVGVFPGNVVPWHQIFALITFFGGGVAAVVSSRVVEGPFKYLSMLFGGISLLVLLSVVFLGEANPLSFLGLGGIERWVVYPILLWATGFGGYLMGQANPSKISK</sequence>
<organism evidence="2 3">
    <name type="scientific">Methanohalarchaeum thermophilum</name>
    <dbReference type="NCBI Taxonomy" id="1903181"/>
    <lineage>
        <taxon>Archaea</taxon>
        <taxon>Methanobacteriati</taxon>
        <taxon>Methanobacteriota</taxon>
        <taxon>Methanonatronarchaeia</taxon>
        <taxon>Methanonatronarchaeales</taxon>
        <taxon>Methanonatronarchaeaceae</taxon>
        <taxon>Candidatus Methanohalarchaeum</taxon>
    </lineage>
</organism>
<dbReference type="Pfam" id="PF06197">
    <property type="entry name" value="DUF998"/>
    <property type="match status" value="1"/>
</dbReference>
<evidence type="ECO:0000256" key="1">
    <source>
        <dbReference type="SAM" id="Phobius"/>
    </source>
</evidence>
<keyword evidence="3" id="KW-1185">Reference proteome</keyword>
<protein>
    <submittedName>
        <fullName evidence="2">Membrane protein, a putative transporter component</fullName>
    </submittedName>
</protein>
<name>A0A1Q6DW09_METT1</name>